<dbReference type="EMBL" id="WHVB01000021">
    <property type="protein sequence ID" value="KAF8472258.1"/>
    <property type="molecule type" value="Genomic_DNA"/>
</dbReference>
<accession>A0A9P5K0A2</accession>
<evidence type="ECO:0000313" key="3">
    <source>
        <dbReference type="EMBL" id="KAF8472258.1"/>
    </source>
</evidence>
<dbReference type="InterPro" id="IPR036047">
    <property type="entry name" value="F-box-like_dom_sf"/>
</dbReference>
<feature type="region of interest" description="Disordered" evidence="1">
    <location>
        <begin position="492"/>
        <end position="512"/>
    </location>
</feature>
<comment type="caution">
    <text evidence="3">The sequence shown here is derived from an EMBL/GenBank/DDBJ whole genome shotgun (WGS) entry which is preliminary data.</text>
</comment>
<protein>
    <recommendedName>
        <fullName evidence="2">F-box domain-containing protein</fullName>
    </recommendedName>
</protein>
<evidence type="ECO:0000259" key="2">
    <source>
        <dbReference type="PROSITE" id="PS50181"/>
    </source>
</evidence>
<dbReference type="Proteomes" id="UP000759537">
    <property type="component" value="Unassembled WGS sequence"/>
</dbReference>
<gene>
    <name evidence="3" type="ORF">DFH94DRAFT_856144</name>
</gene>
<dbReference type="PROSITE" id="PS50181">
    <property type="entry name" value="FBOX"/>
    <property type="match status" value="1"/>
</dbReference>
<name>A0A9P5K0A2_9AGAM</name>
<keyword evidence="4" id="KW-1185">Reference proteome</keyword>
<dbReference type="InterPro" id="IPR001810">
    <property type="entry name" value="F-box_dom"/>
</dbReference>
<dbReference type="Pfam" id="PF12937">
    <property type="entry name" value="F-box-like"/>
    <property type="match status" value="1"/>
</dbReference>
<dbReference type="SUPFAM" id="SSF81383">
    <property type="entry name" value="F-box domain"/>
    <property type="match status" value="1"/>
</dbReference>
<dbReference type="CDD" id="cd09917">
    <property type="entry name" value="F-box_SF"/>
    <property type="match status" value="1"/>
</dbReference>
<feature type="domain" description="F-box" evidence="2">
    <location>
        <begin position="1"/>
        <end position="47"/>
    </location>
</feature>
<reference evidence="3" key="2">
    <citation type="journal article" date="2020" name="Nat. Commun.">
        <title>Large-scale genome sequencing of mycorrhizal fungi provides insights into the early evolution of symbiotic traits.</title>
        <authorList>
            <person name="Miyauchi S."/>
            <person name="Kiss E."/>
            <person name="Kuo A."/>
            <person name="Drula E."/>
            <person name="Kohler A."/>
            <person name="Sanchez-Garcia M."/>
            <person name="Morin E."/>
            <person name="Andreopoulos B."/>
            <person name="Barry K.W."/>
            <person name="Bonito G."/>
            <person name="Buee M."/>
            <person name="Carver A."/>
            <person name="Chen C."/>
            <person name="Cichocki N."/>
            <person name="Clum A."/>
            <person name="Culley D."/>
            <person name="Crous P.W."/>
            <person name="Fauchery L."/>
            <person name="Girlanda M."/>
            <person name="Hayes R.D."/>
            <person name="Keri Z."/>
            <person name="LaButti K."/>
            <person name="Lipzen A."/>
            <person name="Lombard V."/>
            <person name="Magnuson J."/>
            <person name="Maillard F."/>
            <person name="Murat C."/>
            <person name="Nolan M."/>
            <person name="Ohm R.A."/>
            <person name="Pangilinan J."/>
            <person name="Pereira M.F."/>
            <person name="Perotto S."/>
            <person name="Peter M."/>
            <person name="Pfister S."/>
            <person name="Riley R."/>
            <person name="Sitrit Y."/>
            <person name="Stielow J.B."/>
            <person name="Szollosi G."/>
            <person name="Zifcakova L."/>
            <person name="Stursova M."/>
            <person name="Spatafora J.W."/>
            <person name="Tedersoo L."/>
            <person name="Vaario L.M."/>
            <person name="Yamada A."/>
            <person name="Yan M."/>
            <person name="Wang P."/>
            <person name="Xu J."/>
            <person name="Bruns T."/>
            <person name="Baldrian P."/>
            <person name="Vilgalys R."/>
            <person name="Dunand C."/>
            <person name="Henrissat B."/>
            <person name="Grigoriev I.V."/>
            <person name="Hibbett D."/>
            <person name="Nagy L.G."/>
            <person name="Martin F.M."/>
        </authorList>
    </citation>
    <scope>NUCLEOTIDE SEQUENCE</scope>
    <source>
        <strain evidence="3">Prilba</strain>
    </source>
</reference>
<evidence type="ECO:0000256" key="1">
    <source>
        <dbReference type="SAM" id="MobiDB-lite"/>
    </source>
</evidence>
<feature type="compositionally biased region" description="Low complexity" evidence="1">
    <location>
        <begin position="502"/>
        <end position="512"/>
    </location>
</feature>
<dbReference type="OrthoDB" id="2745718at2759"/>
<evidence type="ECO:0000313" key="4">
    <source>
        <dbReference type="Proteomes" id="UP000759537"/>
    </source>
</evidence>
<dbReference type="AlphaFoldDB" id="A0A9P5K0A2"/>
<proteinExistence type="predicted"/>
<organism evidence="3 4">
    <name type="scientific">Russula ochroleuca</name>
    <dbReference type="NCBI Taxonomy" id="152965"/>
    <lineage>
        <taxon>Eukaryota</taxon>
        <taxon>Fungi</taxon>
        <taxon>Dikarya</taxon>
        <taxon>Basidiomycota</taxon>
        <taxon>Agaricomycotina</taxon>
        <taxon>Agaricomycetes</taxon>
        <taxon>Russulales</taxon>
        <taxon>Russulaceae</taxon>
        <taxon>Russula</taxon>
    </lineage>
</organism>
<sequence length="574" mass="62878">MSTVLSLPEELVIEILLKADHRILLACQRACRTFNVIIRDSLALQYIISLAACGMQDDLSTIHCQGTAERLQRLCEHEAAWREVAWSDGGIIANRAACDFPTAISGSVLAFLKQFDGNSGDSDLGDRLFLLRIPSKLRGIPGESWELSGLGEMSNLCIDAAQDLLLFHRACKFHVRALSSGNVHPLVLHSGAFDMGMGTSDVAETPVVCCYYLAAIVHEHAWSQTTLTIKGTIIVWNWRTGNQVVVLRPLFARLGRDIAFLDEKHILIPASAADSALKPGQNYELMLLVYEFKTSTIASVNKVVAYCFQTALPVRTGLATFRHARISVNTASFSPPTDTDSNSNSNSFPRGYFYADPKDRIITLEVTDNNWMQNMEETAELYVPTRTFLAYMAAHPPLAVSAVRAGTGAGGPIVDVPWEEWGPCGAHLVRTVDQTYIIRRPRSCGMRVLGAPLSKKSVVVADYHPGRVARSAAAAAACVRAPAPAQRPVGTLFSSSSESHVGTGTETGATTRTLMRTRRRCFPPLVRVTKEVPLPAELQDALESPWTMLCEDALLAFEYVPDGFEISRVFAYTF</sequence>
<reference evidence="3" key="1">
    <citation type="submission" date="2019-10" db="EMBL/GenBank/DDBJ databases">
        <authorList>
            <consortium name="DOE Joint Genome Institute"/>
            <person name="Kuo A."/>
            <person name="Miyauchi S."/>
            <person name="Kiss E."/>
            <person name="Drula E."/>
            <person name="Kohler A."/>
            <person name="Sanchez-Garcia M."/>
            <person name="Andreopoulos B."/>
            <person name="Barry K.W."/>
            <person name="Bonito G."/>
            <person name="Buee M."/>
            <person name="Carver A."/>
            <person name="Chen C."/>
            <person name="Cichocki N."/>
            <person name="Clum A."/>
            <person name="Culley D."/>
            <person name="Crous P.W."/>
            <person name="Fauchery L."/>
            <person name="Girlanda M."/>
            <person name="Hayes R."/>
            <person name="Keri Z."/>
            <person name="LaButti K."/>
            <person name="Lipzen A."/>
            <person name="Lombard V."/>
            <person name="Magnuson J."/>
            <person name="Maillard F."/>
            <person name="Morin E."/>
            <person name="Murat C."/>
            <person name="Nolan M."/>
            <person name="Ohm R."/>
            <person name="Pangilinan J."/>
            <person name="Pereira M."/>
            <person name="Perotto S."/>
            <person name="Peter M."/>
            <person name="Riley R."/>
            <person name="Sitrit Y."/>
            <person name="Stielow B."/>
            <person name="Szollosi G."/>
            <person name="Zifcakova L."/>
            <person name="Stursova M."/>
            <person name="Spatafora J.W."/>
            <person name="Tedersoo L."/>
            <person name="Vaario L.-M."/>
            <person name="Yamada A."/>
            <person name="Yan M."/>
            <person name="Wang P."/>
            <person name="Xu J."/>
            <person name="Bruns T."/>
            <person name="Baldrian P."/>
            <person name="Vilgalys R."/>
            <person name="Henrissat B."/>
            <person name="Grigoriev I.V."/>
            <person name="Hibbett D."/>
            <person name="Nagy L.G."/>
            <person name="Martin F.M."/>
        </authorList>
    </citation>
    <scope>NUCLEOTIDE SEQUENCE</scope>
    <source>
        <strain evidence="3">Prilba</strain>
    </source>
</reference>